<protein>
    <submittedName>
        <fullName evidence="3">Histidine kinase</fullName>
    </submittedName>
</protein>
<dbReference type="Proteomes" id="UP000215767">
    <property type="component" value="Unassembled WGS sequence"/>
</dbReference>
<dbReference type="OrthoDB" id="1100567at2"/>
<dbReference type="InterPro" id="IPR006860">
    <property type="entry name" value="FecR"/>
</dbReference>
<dbReference type="InterPro" id="IPR032623">
    <property type="entry name" value="FecR_N"/>
</dbReference>
<accession>A0A261UZ55</accession>
<evidence type="ECO:0000313" key="4">
    <source>
        <dbReference type="Proteomes" id="UP000215767"/>
    </source>
</evidence>
<sequence>MGRSPKRWAFRSRRSSAISSRPCNAATSPTCPLRVDAALSASPWYRDTPDAAGIAPEVAERALEWLVELQGDAVSAEVRAQWDRWRRAHPDHERAWQRIEAVNGRLRPLASAPNAAIARASLAPPAAPGRRRAVKTLAALAFTGGAAWGLQEYAPWRVWTSDYRTAVGERRALVLADGTRLVLNTESAIDVRYTAGERRIRLIRGEIFIATAADPAPVARPFLVETAEGTAQALGTQYTARRRHGGTEIAVFAGAVRIRPAGDGRAIDIPAGYAATYTASAIAPPRQVEASSLAWKDGFIVARGMRLDDFVAELGRYSAESLSCDPAIAALRVSGSFPLRDIDEVLRTVGTTVGARLEIRTRFWGQRLTRLVPAAGGAG</sequence>
<keyword evidence="3" id="KW-0418">Kinase</keyword>
<organism evidence="3 4">
    <name type="scientific">Bordetella genomosp. 11</name>
    <dbReference type="NCBI Taxonomy" id="1416808"/>
    <lineage>
        <taxon>Bacteria</taxon>
        <taxon>Pseudomonadati</taxon>
        <taxon>Pseudomonadota</taxon>
        <taxon>Betaproteobacteria</taxon>
        <taxon>Burkholderiales</taxon>
        <taxon>Alcaligenaceae</taxon>
        <taxon>Bordetella</taxon>
    </lineage>
</organism>
<dbReference type="AlphaFoldDB" id="A0A261UZ55"/>
<feature type="domain" description="FecR N-terminal" evidence="2">
    <location>
        <begin position="60"/>
        <end position="102"/>
    </location>
</feature>
<dbReference type="InterPro" id="IPR012373">
    <property type="entry name" value="Ferrdict_sens_TM"/>
</dbReference>
<feature type="domain" description="FecR protein" evidence="1">
    <location>
        <begin position="162"/>
        <end position="257"/>
    </location>
</feature>
<comment type="caution">
    <text evidence="3">The sequence shown here is derived from an EMBL/GenBank/DDBJ whole genome shotgun (WGS) entry which is preliminary data.</text>
</comment>
<evidence type="ECO:0000313" key="3">
    <source>
        <dbReference type="EMBL" id="OZI66881.1"/>
    </source>
</evidence>
<dbReference type="Pfam" id="PF04773">
    <property type="entry name" value="FecR"/>
    <property type="match status" value="1"/>
</dbReference>
<dbReference type="GO" id="GO:0016301">
    <property type="term" value="F:kinase activity"/>
    <property type="evidence" value="ECO:0007669"/>
    <property type="project" value="UniProtKB-KW"/>
</dbReference>
<proteinExistence type="predicted"/>
<keyword evidence="4" id="KW-1185">Reference proteome</keyword>
<dbReference type="PANTHER" id="PTHR30273">
    <property type="entry name" value="PERIPLASMIC SIGNAL SENSOR AND SIGMA FACTOR ACTIVATOR FECR-RELATED"/>
    <property type="match status" value="1"/>
</dbReference>
<dbReference type="PANTHER" id="PTHR30273:SF2">
    <property type="entry name" value="PROTEIN FECR"/>
    <property type="match status" value="1"/>
</dbReference>
<name>A0A261UZ55_9BORD</name>
<dbReference type="EMBL" id="NEVS01000001">
    <property type="protein sequence ID" value="OZI66881.1"/>
    <property type="molecule type" value="Genomic_DNA"/>
</dbReference>
<keyword evidence="3" id="KW-0808">Transferase</keyword>
<reference evidence="4" key="1">
    <citation type="submission" date="2017-05" db="EMBL/GenBank/DDBJ databases">
        <title>Complete and WGS of Bordetella genogroups.</title>
        <authorList>
            <person name="Spilker T."/>
            <person name="Lipuma J."/>
        </authorList>
    </citation>
    <scope>NUCLEOTIDE SEQUENCE [LARGE SCALE GENOMIC DNA]</scope>
    <source>
        <strain evidence="4">AU8856</strain>
    </source>
</reference>
<evidence type="ECO:0000259" key="2">
    <source>
        <dbReference type="Pfam" id="PF16220"/>
    </source>
</evidence>
<dbReference type="PIRSF" id="PIRSF018266">
    <property type="entry name" value="FecR"/>
    <property type="match status" value="1"/>
</dbReference>
<evidence type="ECO:0000259" key="1">
    <source>
        <dbReference type="Pfam" id="PF04773"/>
    </source>
</evidence>
<dbReference type="Pfam" id="PF16220">
    <property type="entry name" value="DUF4880"/>
    <property type="match status" value="1"/>
</dbReference>
<dbReference type="Gene3D" id="2.60.120.1440">
    <property type="match status" value="1"/>
</dbReference>
<gene>
    <name evidence="3" type="ORF">CAL28_03945</name>
</gene>
<dbReference type="GO" id="GO:0016989">
    <property type="term" value="F:sigma factor antagonist activity"/>
    <property type="evidence" value="ECO:0007669"/>
    <property type="project" value="TreeGrafter"/>
</dbReference>